<keyword evidence="3" id="KW-1185">Reference proteome</keyword>
<proteinExistence type="predicted"/>
<dbReference type="SUPFAM" id="SSF56672">
    <property type="entry name" value="DNA/RNA polymerases"/>
    <property type="match status" value="1"/>
</dbReference>
<dbReference type="InterPro" id="IPR041577">
    <property type="entry name" value="RT_RNaseH_2"/>
</dbReference>
<organism evidence="2 3">
    <name type="scientific">Portunus trituberculatus</name>
    <name type="common">Swimming crab</name>
    <name type="synonym">Neptunus trituberculatus</name>
    <dbReference type="NCBI Taxonomy" id="210409"/>
    <lineage>
        <taxon>Eukaryota</taxon>
        <taxon>Metazoa</taxon>
        <taxon>Ecdysozoa</taxon>
        <taxon>Arthropoda</taxon>
        <taxon>Crustacea</taxon>
        <taxon>Multicrustacea</taxon>
        <taxon>Malacostraca</taxon>
        <taxon>Eumalacostraca</taxon>
        <taxon>Eucarida</taxon>
        <taxon>Decapoda</taxon>
        <taxon>Pleocyemata</taxon>
        <taxon>Brachyura</taxon>
        <taxon>Eubrachyura</taxon>
        <taxon>Portunoidea</taxon>
        <taxon>Portunidae</taxon>
        <taxon>Portuninae</taxon>
        <taxon>Portunus</taxon>
    </lineage>
</organism>
<evidence type="ECO:0000313" key="3">
    <source>
        <dbReference type="Proteomes" id="UP000324222"/>
    </source>
</evidence>
<accession>A0A5B7HR78</accession>
<protein>
    <recommendedName>
        <fullName evidence="1">Reverse transcriptase/retrotransposon-derived protein RNase H-like domain-containing protein</fullName>
    </recommendedName>
</protein>
<gene>
    <name evidence="2" type="ORF">E2C01_066557</name>
</gene>
<reference evidence="2 3" key="1">
    <citation type="submission" date="2019-05" db="EMBL/GenBank/DDBJ databases">
        <title>Another draft genome of Portunus trituberculatus and its Hox gene families provides insights of decapod evolution.</title>
        <authorList>
            <person name="Jeong J.-H."/>
            <person name="Song I."/>
            <person name="Kim S."/>
            <person name="Choi T."/>
            <person name="Kim D."/>
            <person name="Ryu S."/>
            <person name="Kim W."/>
        </authorList>
    </citation>
    <scope>NUCLEOTIDE SEQUENCE [LARGE SCALE GENOMIC DNA]</scope>
    <source>
        <tissue evidence="2">Muscle</tissue>
    </source>
</reference>
<dbReference type="EMBL" id="VSRR010034423">
    <property type="protein sequence ID" value="MPC72259.1"/>
    <property type="molecule type" value="Genomic_DNA"/>
</dbReference>
<dbReference type="AlphaFoldDB" id="A0A5B7HR78"/>
<feature type="domain" description="Reverse transcriptase/retrotransposon-derived protein RNase H-like" evidence="1">
    <location>
        <begin position="82"/>
        <end position="129"/>
    </location>
</feature>
<dbReference type="GO" id="GO:0071897">
    <property type="term" value="P:DNA biosynthetic process"/>
    <property type="evidence" value="ECO:0007669"/>
    <property type="project" value="UniProtKB-ARBA"/>
</dbReference>
<evidence type="ECO:0000259" key="1">
    <source>
        <dbReference type="Pfam" id="PF17919"/>
    </source>
</evidence>
<sequence>MWTRLESLDCSWLINEVAESTLQEKLIHQDRAAQLTSLLFAYPSVFASAPGRTYWAEHDVDVGEAEPVKLSPYRVSPLHVDLLQKNDQGVAHSICYYSKKLSPAQRNYSVIEKKLLALILALKHFEVYVPAFGSTVTIHRPPSIEIPQ</sequence>
<evidence type="ECO:0000313" key="2">
    <source>
        <dbReference type="EMBL" id="MPC72259.1"/>
    </source>
</evidence>
<name>A0A5B7HR78_PORTR</name>
<dbReference type="Proteomes" id="UP000324222">
    <property type="component" value="Unassembled WGS sequence"/>
</dbReference>
<comment type="caution">
    <text evidence="2">The sequence shown here is derived from an EMBL/GenBank/DDBJ whole genome shotgun (WGS) entry which is preliminary data.</text>
</comment>
<dbReference type="InterPro" id="IPR043502">
    <property type="entry name" value="DNA/RNA_pol_sf"/>
</dbReference>
<dbReference type="Pfam" id="PF17919">
    <property type="entry name" value="RT_RNaseH_2"/>
    <property type="match status" value="1"/>
</dbReference>